<dbReference type="EMBL" id="JAYKXP010000285">
    <property type="protein sequence ID" value="KAK7016413.1"/>
    <property type="molecule type" value="Genomic_DNA"/>
</dbReference>
<feature type="region of interest" description="Disordered" evidence="1">
    <location>
        <begin position="1"/>
        <end position="87"/>
    </location>
</feature>
<feature type="compositionally biased region" description="Polar residues" evidence="1">
    <location>
        <begin position="309"/>
        <end position="331"/>
    </location>
</feature>
<comment type="caution">
    <text evidence="2">The sequence shown here is derived from an EMBL/GenBank/DDBJ whole genome shotgun (WGS) entry which is preliminary data.</text>
</comment>
<gene>
    <name evidence="2" type="primary">RBT1_56</name>
    <name evidence="2" type="ORF">VNI00_018895</name>
</gene>
<dbReference type="Proteomes" id="UP001383192">
    <property type="component" value="Unassembled WGS sequence"/>
</dbReference>
<evidence type="ECO:0000256" key="1">
    <source>
        <dbReference type="SAM" id="MobiDB-lite"/>
    </source>
</evidence>
<protein>
    <submittedName>
        <fullName evidence="2">SERTA domain-containing protein 3</fullName>
    </submittedName>
</protein>
<evidence type="ECO:0000313" key="2">
    <source>
        <dbReference type="EMBL" id="KAK7016413.1"/>
    </source>
</evidence>
<name>A0AAW0ATD8_9AGAR</name>
<accession>A0AAW0ATD8</accession>
<reference evidence="2 3" key="1">
    <citation type="submission" date="2024-01" db="EMBL/GenBank/DDBJ databases">
        <title>A draft genome for a cacao thread blight-causing isolate of Paramarasmius palmivorus.</title>
        <authorList>
            <person name="Baruah I.K."/>
            <person name="Bukari Y."/>
            <person name="Amoako-Attah I."/>
            <person name="Meinhardt L.W."/>
            <person name="Bailey B.A."/>
            <person name="Cohen S.P."/>
        </authorList>
    </citation>
    <scope>NUCLEOTIDE SEQUENCE [LARGE SCALE GENOMIC DNA]</scope>
    <source>
        <strain evidence="2 3">GH-12</strain>
    </source>
</reference>
<organism evidence="2 3">
    <name type="scientific">Paramarasmius palmivorus</name>
    <dbReference type="NCBI Taxonomy" id="297713"/>
    <lineage>
        <taxon>Eukaryota</taxon>
        <taxon>Fungi</taxon>
        <taxon>Dikarya</taxon>
        <taxon>Basidiomycota</taxon>
        <taxon>Agaricomycotina</taxon>
        <taxon>Agaricomycetes</taxon>
        <taxon>Agaricomycetidae</taxon>
        <taxon>Agaricales</taxon>
        <taxon>Marasmiineae</taxon>
        <taxon>Marasmiaceae</taxon>
        <taxon>Paramarasmius</taxon>
    </lineage>
</organism>
<feature type="compositionally biased region" description="Polar residues" evidence="1">
    <location>
        <begin position="1"/>
        <end position="48"/>
    </location>
</feature>
<feature type="compositionally biased region" description="Low complexity" evidence="1">
    <location>
        <begin position="288"/>
        <end position="303"/>
    </location>
</feature>
<proteinExistence type="predicted"/>
<evidence type="ECO:0000313" key="3">
    <source>
        <dbReference type="Proteomes" id="UP001383192"/>
    </source>
</evidence>
<feature type="region of interest" description="Disordered" evidence="1">
    <location>
        <begin position="286"/>
        <end position="337"/>
    </location>
</feature>
<feature type="compositionally biased region" description="Acidic residues" evidence="1">
    <location>
        <begin position="65"/>
        <end position="87"/>
    </location>
</feature>
<sequence length="337" mass="37169">METITPTSLEPTNTPSLPMSSAIKPTTPESHSALDMTSTSSPLATETCSDFLPRSKSSPASEPGENGEDDENGESDENGEDDEEVNPDVDVTFRWLWADIKTGNIADNGYPLEACDIAWVQEYAQFLMAVPAGCERRPKELVDCVYLWISVEERWSQNVEHRALPQELRVDGLAYWFKAHRMKMAKPPAEVTLPGIRDQFWAWLGRCAPNWMERDNKGRLLPSGPFTDGDFGSLVCPGTSGVVLLLVTLHWWCDRGGPNDKSGFWFEAARCIHSLLSGLLISPFPDGSESPSTSPSPTLTPTPGRRSQRISAASTLSKQSRTTSHSNAGNSRSKKRR</sequence>
<dbReference type="AlphaFoldDB" id="A0AAW0ATD8"/>
<keyword evidence="3" id="KW-1185">Reference proteome</keyword>